<dbReference type="PROSITE" id="PS50113">
    <property type="entry name" value="PAC"/>
    <property type="match status" value="2"/>
</dbReference>
<dbReference type="InterPro" id="IPR035965">
    <property type="entry name" value="PAS-like_dom_sf"/>
</dbReference>
<dbReference type="InterPro" id="IPR000014">
    <property type="entry name" value="PAS"/>
</dbReference>
<dbReference type="PROSITE" id="PS50112">
    <property type="entry name" value="PAS"/>
    <property type="match status" value="3"/>
</dbReference>
<dbReference type="CDD" id="cd00082">
    <property type="entry name" value="HisKA"/>
    <property type="match status" value="1"/>
</dbReference>
<protein>
    <recommendedName>
        <fullName evidence="2">histidine kinase</fullName>
        <ecNumber evidence="2">2.7.13.3</ecNumber>
    </recommendedName>
</protein>
<dbReference type="PROSITE" id="PS50109">
    <property type="entry name" value="HIS_KIN"/>
    <property type="match status" value="1"/>
</dbReference>
<evidence type="ECO:0000313" key="13">
    <source>
        <dbReference type="Proteomes" id="UP000199584"/>
    </source>
</evidence>
<dbReference type="GO" id="GO:0006355">
    <property type="term" value="P:regulation of DNA-templated transcription"/>
    <property type="evidence" value="ECO:0007669"/>
    <property type="project" value="InterPro"/>
</dbReference>
<keyword evidence="7" id="KW-0067">ATP-binding</keyword>
<dbReference type="InterPro" id="IPR036890">
    <property type="entry name" value="HATPase_C_sf"/>
</dbReference>
<reference evidence="13" key="1">
    <citation type="submission" date="2016-10" db="EMBL/GenBank/DDBJ databases">
        <authorList>
            <person name="Varghese N."/>
            <person name="Submissions S."/>
        </authorList>
    </citation>
    <scope>NUCLEOTIDE SEQUENCE [LARGE SCALE GENOMIC DNA]</scope>
    <source>
        <strain evidence="13">DSM 3669</strain>
    </source>
</reference>
<dbReference type="SUPFAM" id="SSF55785">
    <property type="entry name" value="PYP-like sensor domain (PAS domain)"/>
    <property type="match status" value="4"/>
</dbReference>
<comment type="catalytic activity">
    <reaction evidence="1">
        <text>ATP + protein L-histidine = ADP + protein N-phospho-L-histidine.</text>
        <dbReference type="EC" id="2.7.13.3"/>
    </reaction>
</comment>
<dbReference type="Pfam" id="PF02518">
    <property type="entry name" value="HATPase_c"/>
    <property type="match status" value="1"/>
</dbReference>
<dbReference type="Pfam" id="PF00989">
    <property type="entry name" value="PAS"/>
    <property type="match status" value="1"/>
</dbReference>
<dbReference type="Gene3D" id="3.30.450.20">
    <property type="entry name" value="PAS domain"/>
    <property type="match status" value="4"/>
</dbReference>
<dbReference type="CDD" id="cd00130">
    <property type="entry name" value="PAS"/>
    <property type="match status" value="2"/>
</dbReference>
<accession>A0A1I6E6P3</accession>
<keyword evidence="6" id="KW-0418">Kinase</keyword>
<keyword evidence="13" id="KW-1185">Reference proteome</keyword>
<gene>
    <name evidence="12" type="ORF">SAMN05660706_1273</name>
</gene>
<dbReference type="Gene3D" id="1.10.287.130">
    <property type="match status" value="1"/>
</dbReference>
<dbReference type="InterPro" id="IPR036097">
    <property type="entry name" value="HisK_dim/P_sf"/>
</dbReference>
<dbReference type="PANTHER" id="PTHR43065">
    <property type="entry name" value="SENSOR HISTIDINE KINASE"/>
    <property type="match status" value="1"/>
</dbReference>
<dbReference type="EMBL" id="FOYM01000027">
    <property type="protein sequence ID" value="SFR13168.1"/>
    <property type="molecule type" value="Genomic_DNA"/>
</dbReference>
<dbReference type="NCBIfam" id="TIGR00229">
    <property type="entry name" value="sensory_box"/>
    <property type="match status" value="3"/>
</dbReference>
<evidence type="ECO:0000256" key="6">
    <source>
        <dbReference type="ARBA" id="ARBA00022777"/>
    </source>
</evidence>
<feature type="domain" description="PAS" evidence="10">
    <location>
        <begin position="161"/>
        <end position="215"/>
    </location>
</feature>
<keyword evidence="8" id="KW-0902">Two-component regulatory system</keyword>
<keyword evidence="4" id="KW-0808">Transferase</keyword>
<keyword evidence="3" id="KW-0597">Phosphoprotein</keyword>
<keyword evidence="5" id="KW-0547">Nucleotide-binding</keyword>
<dbReference type="Pfam" id="PF13188">
    <property type="entry name" value="PAS_8"/>
    <property type="match status" value="1"/>
</dbReference>
<dbReference type="SMART" id="SM00387">
    <property type="entry name" value="HATPase_c"/>
    <property type="match status" value="1"/>
</dbReference>
<dbReference type="GO" id="GO:0000155">
    <property type="term" value="F:phosphorelay sensor kinase activity"/>
    <property type="evidence" value="ECO:0007669"/>
    <property type="project" value="InterPro"/>
</dbReference>
<dbReference type="InterPro" id="IPR005467">
    <property type="entry name" value="His_kinase_dom"/>
</dbReference>
<dbReference type="InterPro" id="IPR003594">
    <property type="entry name" value="HATPase_dom"/>
</dbReference>
<dbReference type="OrthoDB" id="505470at2"/>
<dbReference type="InterPro" id="IPR004358">
    <property type="entry name" value="Sig_transdc_His_kin-like_C"/>
</dbReference>
<evidence type="ECO:0000259" key="11">
    <source>
        <dbReference type="PROSITE" id="PS50113"/>
    </source>
</evidence>
<evidence type="ECO:0000259" key="9">
    <source>
        <dbReference type="PROSITE" id="PS50109"/>
    </source>
</evidence>
<dbReference type="GO" id="GO:0005524">
    <property type="term" value="F:ATP binding"/>
    <property type="evidence" value="ECO:0007669"/>
    <property type="project" value="UniProtKB-KW"/>
</dbReference>
<dbReference type="SMART" id="SM00388">
    <property type="entry name" value="HisKA"/>
    <property type="match status" value="1"/>
</dbReference>
<dbReference type="STRING" id="39060.SAMN05660706_1273"/>
<evidence type="ECO:0000256" key="3">
    <source>
        <dbReference type="ARBA" id="ARBA00022553"/>
    </source>
</evidence>
<evidence type="ECO:0000259" key="10">
    <source>
        <dbReference type="PROSITE" id="PS50112"/>
    </source>
</evidence>
<dbReference type="InterPro" id="IPR013767">
    <property type="entry name" value="PAS_fold"/>
</dbReference>
<name>A0A1I6E6P3_9FIRM</name>
<evidence type="ECO:0000313" key="12">
    <source>
        <dbReference type="EMBL" id="SFR13168.1"/>
    </source>
</evidence>
<feature type="domain" description="PAS" evidence="10">
    <location>
        <begin position="287"/>
        <end position="363"/>
    </location>
</feature>
<dbReference type="Gene3D" id="3.30.565.10">
    <property type="entry name" value="Histidine kinase-like ATPase, C-terminal domain"/>
    <property type="match status" value="1"/>
</dbReference>
<evidence type="ECO:0000256" key="7">
    <source>
        <dbReference type="ARBA" id="ARBA00022840"/>
    </source>
</evidence>
<feature type="domain" description="Histidine kinase" evidence="9">
    <location>
        <begin position="541"/>
        <end position="744"/>
    </location>
</feature>
<evidence type="ECO:0000256" key="5">
    <source>
        <dbReference type="ARBA" id="ARBA00022741"/>
    </source>
</evidence>
<evidence type="ECO:0000256" key="1">
    <source>
        <dbReference type="ARBA" id="ARBA00000085"/>
    </source>
</evidence>
<dbReference type="SMART" id="SM00086">
    <property type="entry name" value="PAC"/>
    <property type="match status" value="3"/>
</dbReference>
<evidence type="ECO:0000256" key="4">
    <source>
        <dbReference type="ARBA" id="ARBA00022679"/>
    </source>
</evidence>
<dbReference type="InterPro" id="IPR001610">
    <property type="entry name" value="PAC"/>
</dbReference>
<dbReference type="InterPro" id="IPR000700">
    <property type="entry name" value="PAS-assoc_C"/>
</dbReference>
<evidence type="ECO:0000256" key="2">
    <source>
        <dbReference type="ARBA" id="ARBA00012438"/>
    </source>
</evidence>
<dbReference type="AlphaFoldDB" id="A0A1I6E6P3"/>
<proteinExistence type="predicted"/>
<dbReference type="PANTHER" id="PTHR43065:SF46">
    <property type="entry name" value="C4-DICARBOXYLATE TRANSPORT SENSOR PROTEIN DCTB"/>
    <property type="match status" value="1"/>
</dbReference>
<sequence length="744" mass="84304">MKDSEKTKEQLIGELVELRQQVKELKFYKYIIDQLPVYTIIYDESGKVIYRNKATRIVDGYDDAQLLGLTREEYLKRLQIKPGKSTKIVYPQTACKDLSDGIFSINETTLLSADGTLTTVLLKGDFIYDEQNNLLGACGCAIDISEHAKKNKEFEQALQEQLLFLQRLIDTIPNPIYYKNVDGLYMGCNAAFEEQIGFSKEEIVGKTVYDIFPKDLAGKYRWMDLVLFRNPGVQKYETSLPYADGTNHDVILNKATFLNVDGTVGGLVGVVSDITERKQAEKALRLSEERFSKAFNTSPLPMYISKLGDRRLIDINKSFLHVFGFCHQEVIGRTPEELFIWANPEEYARIDSIFTEQGTLNNIEANFRTKSGGMRVGTLSSEIIEVAGEKCILSVINDITELKQSEAALQAERQRLFLLLDSLPALVYLLAPDRSIRFANRYFWEHIGKPGKKACYEVLLQKNKPCEICKSFTVLETQCPRSWEWNRFDGRTYQIYAYPFHDNDGSPLVLVLGIDITGRKQLEKEMARLDRLNLVGEMAASIGHEVRNPMTTVRGFLQILESKKECIQYKEFFELMIEELDRANSIITHFLSLAKNKPVDKQVQNLNTIVKAIFPLIQADAFKTDNNIVLELHDIPDLHLDDKEIRQLVLNLVRNGLEAMTSPGNLSIKTYTDADEVVLAVQDEGKGIDPPILDKIGTPFLTTKDNGTGLGLAVCYSISARHNATIEVKTGPTGTTFFVRFNQH</sequence>
<dbReference type="Proteomes" id="UP000199584">
    <property type="component" value="Unassembled WGS sequence"/>
</dbReference>
<dbReference type="RefSeq" id="WP_092485863.1">
    <property type="nucleotide sequence ID" value="NZ_FOYM01000027.1"/>
</dbReference>
<feature type="domain" description="PAC" evidence="11">
    <location>
        <begin position="104"/>
        <end position="156"/>
    </location>
</feature>
<feature type="domain" description="PAC" evidence="11">
    <location>
        <begin position="234"/>
        <end position="286"/>
    </location>
</feature>
<dbReference type="EC" id="2.7.13.3" evidence="2"/>
<dbReference type="InterPro" id="IPR003661">
    <property type="entry name" value="HisK_dim/P_dom"/>
</dbReference>
<dbReference type="SMART" id="SM00091">
    <property type="entry name" value="PAS"/>
    <property type="match status" value="3"/>
</dbReference>
<feature type="domain" description="PAS" evidence="10">
    <location>
        <begin position="24"/>
        <end position="68"/>
    </location>
</feature>
<organism evidence="12 13">
    <name type="scientific">Desulfoscipio geothermicus DSM 3669</name>
    <dbReference type="NCBI Taxonomy" id="1121426"/>
    <lineage>
        <taxon>Bacteria</taxon>
        <taxon>Bacillati</taxon>
        <taxon>Bacillota</taxon>
        <taxon>Clostridia</taxon>
        <taxon>Eubacteriales</taxon>
        <taxon>Desulfallaceae</taxon>
        <taxon>Desulfoscipio</taxon>
    </lineage>
</organism>
<dbReference type="PRINTS" id="PR00344">
    <property type="entry name" value="BCTRLSENSOR"/>
</dbReference>
<evidence type="ECO:0000256" key="8">
    <source>
        <dbReference type="ARBA" id="ARBA00023012"/>
    </source>
</evidence>
<dbReference type="SUPFAM" id="SSF55874">
    <property type="entry name" value="ATPase domain of HSP90 chaperone/DNA topoisomerase II/histidine kinase"/>
    <property type="match status" value="1"/>
</dbReference>
<dbReference type="Pfam" id="PF00512">
    <property type="entry name" value="HisKA"/>
    <property type="match status" value="1"/>
</dbReference>
<dbReference type="SUPFAM" id="SSF47384">
    <property type="entry name" value="Homodimeric domain of signal transducing histidine kinase"/>
    <property type="match status" value="1"/>
</dbReference>